<keyword evidence="3" id="KW-1185">Reference proteome</keyword>
<reference evidence="2 3" key="1">
    <citation type="submission" date="2020-05" db="EMBL/GenBank/DDBJ databases">
        <title>Nakamurella sp. DB0629 isolated from air conditioner.</title>
        <authorList>
            <person name="Kim D.H."/>
            <person name="Kim D.-U."/>
        </authorList>
    </citation>
    <scope>NUCLEOTIDE SEQUENCE [LARGE SCALE GENOMIC DNA]</scope>
    <source>
        <strain evidence="2 3">DB0629</strain>
    </source>
</reference>
<keyword evidence="2" id="KW-0378">Hydrolase</keyword>
<dbReference type="GO" id="GO:0046677">
    <property type="term" value="P:response to antibiotic"/>
    <property type="evidence" value="ECO:0007669"/>
    <property type="project" value="InterPro"/>
</dbReference>
<protein>
    <submittedName>
        <fullName evidence="2">Serine hydrolase</fullName>
    </submittedName>
</protein>
<sequence length="270" mass="28418">MTETPTPAIAFRISRADGDVLAERDPNLPFYPASTVKLAVLAAVGRGLESGALQLDQPVRSTDRFPSLVAGAPDFRILPGDEDPGMPPPGTPMPLAEVAERMIVVSSNEATNLLYDVVGFPAVNQVLADAGAVNSGVHRKFSDLAASRAGLPGNVITARDLGKLMEAVVGGRLADHHWTAWMCDMLSRQELGVIGTRVPTGTRWGSKSGWVDGIQHDVAFIGEPGPTTLVIAVCTRGFDEPQGEQCIAALTDLALAKAQRRDDASNAASS</sequence>
<dbReference type="Gene3D" id="3.40.710.10">
    <property type="entry name" value="DD-peptidase/beta-lactamase superfamily"/>
    <property type="match status" value="1"/>
</dbReference>
<proteinExistence type="predicted"/>
<dbReference type="RefSeq" id="WP_171199673.1">
    <property type="nucleotide sequence ID" value="NZ_JABEND010000004.1"/>
</dbReference>
<dbReference type="EMBL" id="JABEND010000004">
    <property type="protein sequence ID" value="NNG36009.1"/>
    <property type="molecule type" value="Genomic_DNA"/>
</dbReference>
<organism evidence="2 3">
    <name type="scientific">Nakamurella aerolata</name>
    <dbReference type="NCBI Taxonomy" id="1656892"/>
    <lineage>
        <taxon>Bacteria</taxon>
        <taxon>Bacillati</taxon>
        <taxon>Actinomycetota</taxon>
        <taxon>Actinomycetes</taxon>
        <taxon>Nakamurellales</taxon>
        <taxon>Nakamurellaceae</taxon>
        <taxon>Nakamurella</taxon>
    </lineage>
</organism>
<feature type="domain" description="Beta-lactamase class A catalytic" evidence="1">
    <location>
        <begin position="22"/>
        <end position="235"/>
    </location>
</feature>
<evidence type="ECO:0000313" key="3">
    <source>
        <dbReference type="Proteomes" id="UP000562984"/>
    </source>
</evidence>
<evidence type="ECO:0000259" key="1">
    <source>
        <dbReference type="Pfam" id="PF13354"/>
    </source>
</evidence>
<gene>
    <name evidence="2" type="ORF">HKD39_09845</name>
</gene>
<dbReference type="InterPro" id="IPR045155">
    <property type="entry name" value="Beta-lactam_cat"/>
</dbReference>
<dbReference type="Pfam" id="PF13354">
    <property type="entry name" value="Beta-lactamase2"/>
    <property type="match status" value="1"/>
</dbReference>
<dbReference type="PANTHER" id="PTHR35333">
    <property type="entry name" value="BETA-LACTAMASE"/>
    <property type="match status" value="1"/>
</dbReference>
<dbReference type="InterPro" id="IPR012338">
    <property type="entry name" value="Beta-lactam/transpept-like"/>
</dbReference>
<dbReference type="Proteomes" id="UP000562984">
    <property type="component" value="Unassembled WGS sequence"/>
</dbReference>
<comment type="caution">
    <text evidence="2">The sequence shown here is derived from an EMBL/GenBank/DDBJ whole genome shotgun (WGS) entry which is preliminary data.</text>
</comment>
<dbReference type="PANTHER" id="PTHR35333:SF3">
    <property type="entry name" value="BETA-LACTAMASE-TYPE TRANSPEPTIDASE FOLD CONTAINING PROTEIN"/>
    <property type="match status" value="1"/>
</dbReference>
<evidence type="ECO:0000313" key="2">
    <source>
        <dbReference type="EMBL" id="NNG36009.1"/>
    </source>
</evidence>
<dbReference type="InterPro" id="IPR000871">
    <property type="entry name" value="Beta-lactam_class-A"/>
</dbReference>
<name>A0A849A621_9ACTN</name>
<dbReference type="GO" id="GO:0030655">
    <property type="term" value="P:beta-lactam antibiotic catabolic process"/>
    <property type="evidence" value="ECO:0007669"/>
    <property type="project" value="InterPro"/>
</dbReference>
<dbReference type="GO" id="GO:0008800">
    <property type="term" value="F:beta-lactamase activity"/>
    <property type="evidence" value="ECO:0007669"/>
    <property type="project" value="InterPro"/>
</dbReference>
<dbReference type="SUPFAM" id="SSF56601">
    <property type="entry name" value="beta-lactamase/transpeptidase-like"/>
    <property type="match status" value="1"/>
</dbReference>
<dbReference type="AlphaFoldDB" id="A0A849A621"/>
<accession>A0A849A621</accession>